<evidence type="ECO:0000313" key="1">
    <source>
        <dbReference type="EMBL" id="MBH0778771.1"/>
    </source>
</evidence>
<accession>A0A931IE02</accession>
<evidence type="ECO:0000313" key="2">
    <source>
        <dbReference type="Proteomes" id="UP000655751"/>
    </source>
</evidence>
<dbReference type="SUPFAM" id="SSF47413">
    <property type="entry name" value="lambda repressor-like DNA-binding domains"/>
    <property type="match status" value="1"/>
</dbReference>
<dbReference type="Proteomes" id="UP000655751">
    <property type="component" value="Unassembled WGS sequence"/>
</dbReference>
<protein>
    <submittedName>
        <fullName evidence="1">Helix-turn-helix transcriptional regulator</fullName>
    </submittedName>
</protein>
<keyword evidence="2" id="KW-1185">Reference proteome</keyword>
<dbReference type="RefSeq" id="WP_196151068.1">
    <property type="nucleotide sequence ID" value="NZ_JADMLG010000008.1"/>
</dbReference>
<proteinExistence type="predicted"/>
<dbReference type="Gene3D" id="1.10.260.40">
    <property type="entry name" value="lambda repressor-like DNA-binding domains"/>
    <property type="match status" value="1"/>
</dbReference>
<gene>
    <name evidence="1" type="ORF">IT779_21045</name>
</gene>
<sequence>MQEDQWALGRRIEEARTVQRLSKRAAAKAAGISETRWRHLESGVERIRGEDFPVQTTPDTIARVASALRMNQAELLVEAGFAPDAVPEVPADLGHEAIDVSGLSSEDVDKVRSYIAFLREESKTA</sequence>
<dbReference type="CDD" id="cd00093">
    <property type="entry name" value="HTH_XRE"/>
    <property type="match status" value="1"/>
</dbReference>
<dbReference type="EMBL" id="JADMLG010000008">
    <property type="protein sequence ID" value="MBH0778771.1"/>
    <property type="molecule type" value="Genomic_DNA"/>
</dbReference>
<dbReference type="InterPro" id="IPR010982">
    <property type="entry name" value="Lambda_DNA-bd_dom_sf"/>
</dbReference>
<name>A0A931IE02_9NOCA</name>
<dbReference type="AlphaFoldDB" id="A0A931IE02"/>
<dbReference type="Pfam" id="PF13560">
    <property type="entry name" value="HTH_31"/>
    <property type="match status" value="1"/>
</dbReference>
<reference evidence="1" key="1">
    <citation type="submission" date="2020-11" db="EMBL/GenBank/DDBJ databases">
        <title>Nocardia NEAU-351.nov., a novel actinomycete isolated from the cow dung.</title>
        <authorList>
            <person name="Zhang X."/>
        </authorList>
    </citation>
    <scope>NUCLEOTIDE SEQUENCE</scope>
    <source>
        <strain evidence="1">NEAU-351</strain>
    </source>
</reference>
<dbReference type="InterPro" id="IPR001387">
    <property type="entry name" value="Cro/C1-type_HTH"/>
</dbReference>
<organism evidence="1 2">
    <name type="scientific">Nocardia bovistercoris</name>
    <dbReference type="NCBI Taxonomy" id="2785916"/>
    <lineage>
        <taxon>Bacteria</taxon>
        <taxon>Bacillati</taxon>
        <taxon>Actinomycetota</taxon>
        <taxon>Actinomycetes</taxon>
        <taxon>Mycobacteriales</taxon>
        <taxon>Nocardiaceae</taxon>
        <taxon>Nocardia</taxon>
    </lineage>
</organism>
<comment type="caution">
    <text evidence="1">The sequence shown here is derived from an EMBL/GenBank/DDBJ whole genome shotgun (WGS) entry which is preliminary data.</text>
</comment>
<dbReference type="GO" id="GO:0003677">
    <property type="term" value="F:DNA binding"/>
    <property type="evidence" value="ECO:0007669"/>
    <property type="project" value="InterPro"/>
</dbReference>